<evidence type="ECO:0000259" key="14">
    <source>
        <dbReference type="PROSITE" id="PS51193"/>
    </source>
</evidence>
<dbReference type="SMART" id="SM00491">
    <property type="entry name" value="HELICc2"/>
    <property type="match status" value="1"/>
</dbReference>
<evidence type="ECO:0000256" key="3">
    <source>
        <dbReference type="ARBA" id="ARBA00022741"/>
    </source>
</evidence>
<evidence type="ECO:0000256" key="7">
    <source>
        <dbReference type="ARBA" id="ARBA00022840"/>
    </source>
</evidence>
<dbReference type="InterPro" id="IPR010614">
    <property type="entry name" value="RAD3-like_helicase_DEAD"/>
</dbReference>
<dbReference type="InterPro" id="IPR027417">
    <property type="entry name" value="P-loop_NTPase"/>
</dbReference>
<dbReference type="Proteomes" id="UP001198220">
    <property type="component" value="Unassembled WGS sequence"/>
</dbReference>
<dbReference type="InterPro" id="IPR042493">
    <property type="entry name" value="XPD_DNA_FeS"/>
</dbReference>
<evidence type="ECO:0000313" key="15">
    <source>
        <dbReference type="EMBL" id="MCC2126667.1"/>
    </source>
</evidence>
<keyword evidence="10" id="KW-0238">DNA-binding</keyword>
<gene>
    <name evidence="15" type="ORF">LKD36_10800</name>
</gene>
<dbReference type="PROSITE" id="PS51193">
    <property type="entry name" value="HELICASE_ATP_BIND_2"/>
    <property type="match status" value="1"/>
</dbReference>
<dbReference type="GO" id="GO:0046872">
    <property type="term" value="F:metal ion binding"/>
    <property type="evidence" value="ECO:0007669"/>
    <property type="project" value="UniProtKB-KW"/>
</dbReference>
<keyword evidence="7" id="KW-0067">ATP-binding</keyword>
<dbReference type="Pfam" id="PF06733">
    <property type="entry name" value="DEAD_2"/>
    <property type="match status" value="1"/>
</dbReference>
<evidence type="ECO:0000256" key="2">
    <source>
        <dbReference type="ARBA" id="ARBA00022723"/>
    </source>
</evidence>
<dbReference type="InterPro" id="IPR006554">
    <property type="entry name" value="Helicase-like_DEXD_c2"/>
</dbReference>
<dbReference type="Gene3D" id="3.90.320.10">
    <property type="match status" value="1"/>
</dbReference>
<keyword evidence="11" id="KW-0234">DNA repair</keyword>
<keyword evidence="5" id="KW-0378">Hydrolase</keyword>
<evidence type="ECO:0000256" key="13">
    <source>
        <dbReference type="ARBA" id="ARBA00038058"/>
    </source>
</evidence>
<dbReference type="InterPro" id="IPR006555">
    <property type="entry name" value="ATP-dep_Helicase_C"/>
</dbReference>
<evidence type="ECO:0000256" key="6">
    <source>
        <dbReference type="ARBA" id="ARBA00022806"/>
    </source>
</evidence>
<feature type="domain" description="Helicase ATP-binding" evidence="14">
    <location>
        <begin position="182"/>
        <end position="442"/>
    </location>
</feature>
<keyword evidence="12" id="KW-0413">Isomerase</keyword>
<keyword evidence="9" id="KW-0411">Iron-sulfur</keyword>
<comment type="caution">
    <text evidence="15">The sequence shown here is derived from an EMBL/GenBank/DDBJ whole genome shotgun (WGS) entry which is preliminary data.</text>
</comment>
<evidence type="ECO:0000256" key="9">
    <source>
        <dbReference type="ARBA" id="ARBA00023014"/>
    </source>
</evidence>
<dbReference type="RefSeq" id="WP_308459596.1">
    <property type="nucleotide sequence ID" value="NZ_JAJEPS010000010.1"/>
</dbReference>
<dbReference type="GO" id="GO:0016818">
    <property type="term" value="F:hydrolase activity, acting on acid anhydrides, in phosphorus-containing anhydrides"/>
    <property type="evidence" value="ECO:0007669"/>
    <property type="project" value="InterPro"/>
</dbReference>
<comment type="similarity">
    <text evidence="13">Belongs to the helicase family. DinG subfamily.</text>
</comment>
<dbReference type="InterPro" id="IPR045028">
    <property type="entry name" value="DinG/Rad3-like"/>
</dbReference>
<keyword evidence="16" id="KW-1185">Reference proteome</keyword>
<dbReference type="GO" id="GO:0051539">
    <property type="term" value="F:4 iron, 4 sulfur cluster binding"/>
    <property type="evidence" value="ECO:0007669"/>
    <property type="project" value="UniProtKB-KW"/>
</dbReference>
<keyword evidence="6 15" id="KW-0347">Helicase</keyword>
<sequence length="782" mass="91057">MKQQLRISVRDLVEFLERSGDLDSRSGRGGDAKIMQAGSRLHRKIQGRMGSGYHAEVPLKYRKEWERFSLLIEGRADGIWTEEAFTTIDEIKGTFREVDRMTEPMRVHLAQARCYAYIYSEQNQLDKAGVRMVYANLETEDVRYFTENWEWPVLKAWFDDLMERYYRWLSFQADWTEQREASLKKLVFPYEYREGQRELAAGVYRSILRKKRLFIQAPTGVGKTLSALFPALKAVGEGLGDKIFYLTARTITRMVAADTLDLLREQKMRVKSLVLTAKEKLCICQEVQCDPDHCPRAKGHYDRINDAVYDLWTKGPDSCTREVILTQAEKYQVCPFELSLDLSLWMDVIICDYNYVFDLNVYLKRFFGEGVKGEYLFLVDEAHNLVERGRDMYSAAVCKEEILEIRKLIRGKDPVLVKALDRCNKYLLTLKRECESGYRRLEQAGGFVLPMQQLSGELDRYLEQPMEEEQKKKLLEFYFQVQNFLNVSDLVDENYEVYTELAADGRFFLRLYCVRPAENLKLRLERGNSTIFFSATLLPVNYYKDLLTGEPDDYAVYAQSPFDVEKRALLIGTDVSSRYTRRGEQEYAKMAESISLTVTARKGNYLIFFPSYQLMWDVYERCEQMKGFTCVCQNPDMKEQEREEFLKQFQEERGTSLAAFCVMGGIFSEGIDLTGEQLIGAVIVGTGLPQVCLERQVLKEYFDRKGMDGFAYAYLYPGMNKVLQAAGRVIRTTEDRGVIVLLDERFRSPAYQNLFPREWYPHTLCRVSELSGYLESFWKETS</sequence>
<name>A0AAE3DBH7_9FIRM</name>
<evidence type="ECO:0000313" key="16">
    <source>
        <dbReference type="Proteomes" id="UP001198220"/>
    </source>
</evidence>
<evidence type="ECO:0000256" key="1">
    <source>
        <dbReference type="ARBA" id="ARBA00022485"/>
    </source>
</evidence>
<evidence type="ECO:0000256" key="4">
    <source>
        <dbReference type="ARBA" id="ARBA00022763"/>
    </source>
</evidence>
<dbReference type="Pfam" id="PF13307">
    <property type="entry name" value="Helicase_C_2"/>
    <property type="match status" value="1"/>
</dbReference>
<evidence type="ECO:0000256" key="11">
    <source>
        <dbReference type="ARBA" id="ARBA00023204"/>
    </source>
</evidence>
<dbReference type="GO" id="GO:0005524">
    <property type="term" value="F:ATP binding"/>
    <property type="evidence" value="ECO:0007669"/>
    <property type="project" value="UniProtKB-KW"/>
</dbReference>
<protein>
    <submittedName>
        <fullName evidence="15">ATP-dependent DNA helicase</fullName>
    </submittedName>
</protein>
<keyword evidence="8" id="KW-0408">Iron</keyword>
<proteinExistence type="inferred from homology"/>
<dbReference type="GO" id="GO:0003678">
    <property type="term" value="F:DNA helicase activity"/>
    <property type="evidence" value="ECO:0007669"/>
    <property type="project" value="InterPro"/>
</dbReference>
<keyword evidence="3" id="KW-0547">Nucleotide-binding</keyword>
<evidence type="ECO:0000256" key="5">
    <source>
        <dbReference type="ARBA" id="ARBA00022801"/>
    </source>
</evidence>
<dbReference type="PANTHER" id="PTHR11472:SF34">
    <property type="entry name" value="REGULATOR OF TELOMERE ELONGATION HELICASE 1"/>
    <property type="match status" value="1"/>
</dbReference>
<dbReference type="GO" id="GO:0003677">
    <property type="term" value="F:DNA binding"/>
    <property type="evidence" value="ECO:0007669"/>
    <property type="project" value="UniProtKB-KW"/>
</dbReference>
<keyword evidence="4" id="KW-0227">DNA damage</keyword>
<dbReference type="Gene3D" id="1.10.30.20">
    <property type="entry name" value="Bacterial XPD DNA helicase, FeS cluster domain"/>
    <property type="match status" value="1"/>
</dbReference>
<evidence type="ECO:0000256" key="10">
    <source>
        <dbReference type="ARBA" id="ARBA00023125"/>
    </source>
</evidence>
<keyword evidence="2" id="KW-0479">Metal-binding</keyword>
<dbReference type="EMBL" id="JAJEPS010000010">
    <property type="protein sequence ID" value="MCC2126667.1"/>
    <property type="molecule type" value="Genomic_DNA"/>
</dbReference>
<accession>A0AAE3DBH7</accession>
<dbReference type="SUPFAM" id="SSF52540">
    <property type="entry name" value="P-loop containing nucleoside triphosphate hydrolases"/>
    <property type="match status" value="2"/>
</dbReference>
<dbReference type="AlphaFoldDB" id="A0AAE3DBH7"/>
<reference evidence="15 16" key="1">
    <citation type="submission" date="2021-10" db="EMBL/GenBank/DDBJ databases">
        <title>Anaerobic single-cell dispensing facilitates the cultivation of human gut bacteria.</title>
        <authorList>
            <person name="Afrizal A."/>
        </authorList>
    </citation>
    <scope>NUCLEOTIDE SEQUENCE [LARGE SCALE GENOMIC DNA]</scope>
    <source>
        <strain evidence="15 16">CLA-AA-H276</strain>
    </source>
</reference>
<dbReference type="SMART" id="SM00488">
    <property type="entry name" value="DEXDc2"/>
    <property type="match status" value="1"/>
</dbReference>
<organism evidence="15 16">
    <name type="scientific">Hominiventricola filiformis</name>
    <dbReference type="NCBI Taxonomy" id="2885352"/>
    <lineage>
        <taxon>Bacteria</taxon>
        <taxon>Bacillati</taxon>
        <taxon>Bacillota</taxon>
        <taxon>Clostridia</taxon>
        <taxon>Lachnospirales</taxon>
        <taxon>Lachnospiraceae</taxon>
        <taxon>Hominiventricola</taxon>
    </lineage>
</organism>
<evidence type="ECO:0000256" key="12">
    <source>
        <dbReference type="ARBA" id="ARBA00023235"/>
    </source>
</evidence>
<dbReference type="Gene3D" id="1.10.275.40">
    <property type="match status" value="1"/>
</dbReference>
<dbReference type="Gene3D" id="3.40.50.300">
    <property type="entry name" value="P-loop containing nucleotide triphosphate hydrolases"/>
    <property type="match status" value="2"/>
</dbReference>
<dbReference type="GO" id="GO:0006281">
    <property type="term" value="P:DNA repair"/>
    <property type="evidence" value="ECO:0007669"/>
    <property type="project" value="UniProtKB-KW"/>
</dbReference>
<evidence type="ECO:0000256" key="8">
    <source>
        <dbReference type="ARBA" id="ARBA00023004"/>
    </source>
</evidence>
<dbReference type="InterPro" id="IPR011604">
    <property type="entry name" value="PDDEXK-like_dom_sf"/>
</dbReference>
<dbReference type="InterPro" id="IPR014013">
    <property type="entry name" value="Helic_SF1/SF2_ATP-bd_DinG/Rad3"/>
</dbReference>
<dbReference type="PANTHER" id="PTHR11472">
    <property type="entry name" value="DNA REPAIR DEAD HELICASE RAD3/XP-D SUBFAMILY MEMBER"/>
    <property type="match status" value="1"/>
</dbReference>
<keyword evidence="1" id="KW-0004">4Fe-4S</keyword>